<comment type="cofactor">
    <cofactor evidence="6">
        <name>Mg(2+)</name>
        <dbReference type="ChEBI" id="CHEBI:18420"/>
    </cofactor>
</comment>
<organism evidence="8 9">
    <name type="scientific">Robiginitalea myxolifaciens</name>
    <dbReference type="NCBI Taxonomy" id="400055"/>
    <lineage>
        <taxon>Bacteria</taxon>
        <taxon>Pseudomonadati</taxon>
        <taxon>Bacteroidota</taxon>
        <taxon>Flavobacteriia</taxon>
        <taxon>Flavobacteriales</taxon>
        <taxon>Flavobacteriaceae</taxon>
        <taxon>Robiginitalea</taxon>
    </lineage>
</organism>
<feature type="binding site" evidence="6">
    <location>
        <position position="100"/>
    </location>
    <ligand>
        <name>5-phospho-alpha-D-ribose 1-diphosphate</name>
        <dbReference type="ChEBI" id="CHEBI:58017"/>
        <note>ligand shared between dimeric partners</note>
    </ligand>
</feature>
<dbReference type="GO" id="GO:0044205">
    <property type="term" value="P:'de novo' UMP biosynthetic process"/>
    <property type="evidence" value="ECO:0007669"/>
    <property type="project" value="UniProtKB-UniRule"/>
</dbReference>
<dbReference type="InterPro" id="IPR023031">
    <property type="entry name" value="OPRT"/>
</dbReference>
<comment type="subunit">
    <text evidence="6">Homodimer.</text>
</comment>
<comment type="similarity">
    <text evidence="6">Belongs to the purine/pyrimidine phosphoribosyltransferase family. PyrE subfamily.</text>
</comment>
<evidence type="ECO:0000256" key="5">
    <source>
        <dbReference type="ARBA" id="ARBA00022975"/>
    </source>
</evidence>
<evidence type="ECO:0000256" key="4">
    <source>
        <dbReference type="ARBA" id="ARBA00022679"/>
    </source>
</evidence>
<dbReference type="Proteomes" id="UP000199534">
    <property type="component" value="Unassembled WGS sequence"/>
</dbReference>
<comment type="catalytic activity">
    <reaction evidence="6">
        <text>orotidine 5'-phosphate + diphosphate = orotate + 5-phospho-alpha-D-ribose 1-diphosphate</text>
        <dbReference type="Rhea" id="RHEA:10380"/>
        <dbReference type="ChEBI" id="CHEBI:30839"/>
        <dbReference type="ChEBI" id="CHEBI:33019"/>
        <dbReference type="ChEBI" id="CHEBI:57538"/>
        <dbReference type="ChEBI" id="CHEBI:58017"/>
        <dbReference type="EC" id="2.4.2.10"/>
    </reaction>
</comment>
<feature type="binding site" evidence="6">
    <location>
        <position position="106"/>
    </location>
    <ligand>
        <name>5-phospho-alpha-D-ribose 1-diphosphate</name>
        <dbReference type="ChEBI" id="CHEBI:58017"/>
        <note>ligand shared between dimeric partners</note>
    </ligand>
</feature>
<dbReference type="Pfam" id="PF00156">
    <property type="entry name" value="Pribosyltran"/>
    <property type="match status" value="1"/>
</dbReference>
<dbReference type="STRING" id="400055.SAMN04490243_0354"/>
<dbReference type="UniPathway" id="UPA00070">
    <property type="reaction ID" value="UER00119"/>
</dbReference>
<dbReference type="Gene3D" id="3.40.50.2020">
    <property type="match status" value="1"/>
</dbReference>
<gene>
    <name evidence="6" type="primary">pyrE</name>
    <name evidence="8" type="ORF">SAMN04490243_0354</name>
</gene>
<evidence type="ECO:0000313" key="9">
    <source>
        <dbReference type="Proteomes" id="UP000199534"/>
    </source>
</evidence>
<keyword evidence="9" id="KW-1185">Reference proteome</keyword>
<comment type="pathway">
    <text evidence="1 6">Pyrimidine metabolism; UMP biosynthesis via de novo pathway; UMP from orotate: step 1/2.</text>
</comment>
<dbReference type="SUPFAM" id="SSF53271">
    <property type="entry name" value="PRTase-like"/>
    <property type="match status" value="1"/>
</dbReference>
<dbReference type="PANTHER" id="PTHR19278">
    <property type="entry name" value="OROTATE PHOSPHORIBOSYLTRANSFERASE"/>
    <property type="match status" value="1"/>
</dbReference>
<name>A0A1I6FP93_9FLAO</name>
<keyword evidence="6" id="KW-0460">Magnesium</keyword>
<evidence type="ECO:0000256" key="2">
    <source>
        <dbReference type="ARBA" id="ARBA00011971"/>
    </source>
</evidence>
<dbReference type="InterPro" id="IPR000836">
    <property type="entry name" value="PRTase_dom"/>
</dbReference>
<dbReference type="HAMAP" id="MF_01208">
    <property type="entry name" value="PyrE"/>
    <property type="match status" value="1"/>
</dbReference>
<protein>
    <recommendedName>
        <fullName evidence="2 6">Orotate phosphoribosyltransferase</fullName>
        <shortName evidence="6">OPRT</shortName>
        <shortName evidence="6">OPRTase</shortName>
        <ecNumber evidence="2 6">2.4.2.10</ecNumber>
    </recommendedName>
</protein>
<proteinExistence type="inferred from homology"/>
<dbReference type="InterPro" id="IPR029057">
    <property type="entry name" value="PRTase-like"/>
</dbReference>
<keyword evidence="4 6" id="KW-0808">Transferase</keyword>
<evidence type="ECO:0000256" key="3">
    <source>
        <dbReference type="ARBA" id="ARBA00022676"/>
    </source>
</evidence>
<dbReference type="RefSeq" id="WP_092980191.1">
    <property type="nucleotide sequence ID" value="NZ_FOYQ01000001.1"/>
</dbReference>
<feature type="domain" description="Phosphoribosyltransferase" evidence="7">
    <location>
        <begin position="57"/>
        <end position="146"/>
    </location>
</feature>
<dbReference type="GO" id="GO:0004588">
    <property type="term" value="F:orotate phosphoribosyltransferase activity"/>
    <property type="evidence" value="ECO:0007669"/>
    <property type="project" value="UniProtKB-UniRule"/>
</dbReference>
<sequence length="213" mass="23679">MILDDETARITASVLLQINAIKLKPENPFTWASGWQSPIYCDNRILLSYPEHRKFVAEALAHQTEALYGTPDLIVGVATGAIGVGLLTAEILGVPFAYVRPKPKEHGRQNQIEGRAEAGQRTVVIEDLISTGMSSLRAIDALRAADLDVRGMLGIFTYGFDKSVQAFKDANLQVHTLSNYDHLIAMAESRGYIKSEQLRTLRDWRTSPQTWKP</sequence>
<evidence type="ECO:0000313" key="8">
    <source>
        <dbReference type="EMBL" id="SFR31770.1"/>
    </source>
</evidence>
<dbReference type="OrthoDB" id="9802134at2"/>
<dbReference type="EC" id="2.4.2.10" evidence="2 6"/>
<dbReference type="GO" id="GO:0000287">
    <property type="term" value="F:magnesium ion binding"/>
    <property type="evidence" value="ECO:0007669"/>
    <property type="project" value="UniProtKB-UniRule"/>
</dbReference>
<dbReference type="AlphaFoldDB" id="A0A1I6FP93"/>
<reference evidence="8 9" key="1">
    <citation type="submission" date="2016-10" db="EMBL/GenBank/DDBJ databases">
        <authorList>
            <person name="de Groot N.N."/>
        </authorList>
    </citation>
    <scope>NUCLEOTIDE SEQUENCE [LARGE SCALE GENOMIC DNA]</scope>
    <source>
        <strain evidence="8 9">DSM 21019</strain>
    </source>
</reference>
<feature type="binding site" evidence="6">
    <location>
        <position position="130"/>
    </location>
    <ligand>
        <name>orotate</name>
        <dbReference type="ChEBI" id="CHEBI:30839"/>
    </ligand>
</feature>
<accession>A0A1I6FP93</accession>
<keyword evidence="5 6" id="KW-0665">Pyrimidine biosynthesis</keyword>
<dbReference type="InterPro" id="IPR004467">
    <property type="entry name" value="Or_phspho_trans_dom"/>
</dbReference>
<comment type="function">
    <text evidence="6">Catalyzes the transfer of a ribosyl phosphate group from 5-phosphoribose 1-diphosphate to orotate, leading to the formation of orotidine monophosphate (OMP).</text>
</comment>
<feature type="binding site" evidence="6">
    <location>
        <position position="104"/>
    </location>
    <ligand>
        <name>5-phospho-alpha-D-ribose 1-diphosphate</name>
        <dbReference type="ChEBI" id="CHEBI:58017"/>
        <note>ligand shared between dimeric partners</note>
    </ligand>
</feature>
<evidence type="ECO:0000256" key="1">
    <source>
        <dbReference type="ARBA" id="ARBA00004889"/>
    </source>
</evidence>
<keyword evidence="3 6" id="KW-0328">Glycosyltransferase</keyword>
<dbReference type="NCBIfam" id="TIGR00336">
    <property type="entry name" value="pyrE"/>
    <property type="match status" value="1"/>
</dbReference>
<feature type="binding site" description="in other chain" evidence="6">
    <location>
        <begin position="126"/>
        <end position="134"/>
    </location>
    <ligand>
        <name>5-phospho-alpha-D-ribose 1-diphosphate</name>
        <dbReference type="ChEBI" id="CHEBI:58017"/>
        <note>ligand shared between dimeric partners</note>
    </ligand>
</feature>
<dbReference type="PANTHER" id="PTHR19278:SF9">
    <property type="entry name" value="URIDINE 5'-MONOPHOSPHATE SYNTHASE"/>
    <property type="match status" value="1"/>
</dbReference>
<dbReference type="GO" id="GO:0019856">
    <property type="term" value="P:pyrimidine nucleobase biosynthetic process"/>
    <property type="evidence" value="ECO:0007669"/>
    <property type="project" value="TreeGrafter"/>
</dbReference>
<evidence type="ECO:0000256" key="6">
    <source>
        <dbReference type="HAMAP-Rule" id="MF_01208"/>
    </source>
</evidence>
<dbReference type="EMBL" id="FOYQ01000001">
    <property type="protein sequence ID" value="SFR31770.1"/>
    <property type="molecule type" value="Genomic_DNA"/>
</dbReference>
<evidence type="ECO:0000259" key="7">
    <source>
        <dbReference type="Pfam" id="PF00156"/>
    </source>
</evidence>
<comment type="caution">
    <text evidence="6">Lacks conserved residue(s) required for the propagation of feature annotation.</text>
</comment>
<dbReference type="CDD" id="cd06223">
    <property type="entry name" value="PRTases_typeI"/>
    <property type="match status" value="1"/>
</dbReference>